<dbReference type="RefSeq" id="WP_201660884.1">
    <property type="nucleotide sequence ID" value="NZ_JAEQNC010000009.1"/>
</dbReference>
<dbReference type="Pfam" id="PF13439">
    <property type="entry name" value="Glyco_transf_4"/>
    <property type="match status" value="1"/>
</dbReference>
<dbReference type="Proteomes" id="UP000633219">
    <property type="component" value="Unassembled WGS sequence"/>
</dbReference>
<protein>
    <submittedName>
        <fullName evidence="4">Glycosyltransferase family 4 protein</fullName>
    </submittedName>
</protein>
<dbReference type="PANTHER" id="PTHR12526">
    <property type="entry name" value="GLYCOSYLTRANSFERASE"/>
    <property type="match status" value="1"/>
</dbReference>
<accession>A0A936YUV2</accession>
<dbReference type="GO" id="GO:0016757">
    <property type="term" value="F:glycosyltransferase activity"/>
    <property type="evidence" value="ECO:0007669"/>
    <property type="project" value="UniProtKB-KW"/>
</dbReference>
<dbReference type="SUPFAM" id="SSF53756">
    <property type="entry name" value="UDP-Glycosyltransferase/glycogen phosphorylase"/>
    <property type="match status" value="1"/>
</dbReference>
<dbReference type="Pfam" id="PF13692">
    <property type="entry name" value="Glyco_trans_1_4"/>
    <property type="match status" value="1"/>
</dbReference>
<dbReference type="InterPro" id="IPR028098">
    <property type="entry name" value="Glyco_trans_4-like_N"/>
</dbReference>
<evidence type="ECO:0000313" key="4">
    <source>
        <dbReference type="EMBL" id="MBL0373801.1"/>
    </source>
</evidence>
<evidence type="ECO:0000256" key="1">
    <source>
        <dbReference type="ARBA" id="ARBA00022676"/>
    </source>
</evidence>
<dbReference type="EMBL" id="JAEQNC010000009">
    <property type="protein sequence ID" value="MBL0373801.1"/>
    <property type="molecule type" value="Genomic_DNA"/>
</dbReference>
<keyword evidence="1" id="KW-0328">Glycosyltransferase</keyword>
<dbReference type="PANTHER" id="PTHR12526:SF510">
    <property type="entry name" value="D-INOSITOL 3-PHOSPHATE GLYCOSYLTRANSFERASE"/>
    <property type="match status" value="1"/>
</dbReference>
<proteinExistence type="predicted"/>
<name>A0A936YUV2_9HYPH</name>
<organism evidence="4 5">
    <name type="scientific">Rhizobium setariae</name>
    <dbReference type="NCBI Taxonomy" id="2801340"/>
    <lineage>
        <taxon>Bacteria</taxon>
        <taxon>Pseudomonadati</taxon>
        <taxon>Pseudomonadota</taxon>
        <taxon>Alphaproteobacteria</taxon>
        <taxon>Hyphomicrobiales</taxon>
        <taxon>Rhizobiaceae</taxon>
        <taxon>Rhizobium/Agrobacterium group</taxon>
        <taxon>Rhizobium</taxon>
    </lineage>
</organism>
<evidence type="ECO:0000259" key="3">
    <source>
        <dbReference type="Pfam" id="PF13439"/>
    </source>
</evidence>
<evidence type="ECO:0000256" key="2">
    <source>
        <dbReference type="ARBA" id="ARBA00022679"/>
    </source>
</evidence>
<feature type="domain" description="Glycosyltransferase subfamily 4-like N-terminal" evidence="3">
    <location>
        <begin position="22"/>
        <end position="163"/>
    </location>
</feature>
<evidence type="ECO:0000313" key="5">
    <source>
        <dbReference type="Proteomes" id="UP000633219"/>
    </source>
</evidence>
<sequence length="367" mass="41114">MKALLLVSDLEDYTISFASGVAQHMQVVLGVPRRRYGHLASYVDPAVDLHLLDWPRHRSLYNPWFLYQLTRLIRHEQPTIIHLLSNNTLWLNFAAPFWRPIPLLTTIHDVELHPGDVETRVLPTWATELMVRQSRHVVVHGEGLKRIALGQYSKSPDCVHVLSHPAIHRYAELARRQKMARRREDGTFRVLLFGRIFAYKGLEYLVRAEAMLKDALPNLRITVAGRGDDPGVFQPLMGDAGRYDIRNRFIEDAEVAQLFLDADIVVLPYTEASQSGVLNLAVAFGKPVIVTDVGELRSTVQSNGLGMVVPPRDVEELATAIRMLAESSALRTEFGTNAFAWATGPNSPEKVGAQAAAVYREVVRACA</sequence>
<keyword evidence="5" id="KW-1185">Reference proteome</keyword>
<reference evidence="4" key="1">
    <citation type="submission" date="2021-01" db="EMBL/GenBank/DDBJ databases">
        <title>Rhizobium sp. strain KVB221 16S ribosomal RNA gene Genome sequencing and assembly.</title>
        <authorList>
            <person name="Kang M."/>
        </authorList>
    </citation>
    <scope>NUCLEOTIDE SEQUENCE</scope>
    <source>
        <strain evidence="4">KVB221</strain>
    </source>
</reference>
<dbReference type="AlphaFoldDB" id="A0A936YUV2"/>
<comment type="caution">
    <text evidence="4">The sequence shown here is derived from an EMBL/GenBank/DDBJ whole genome shotgun (WGS) entry which is preliminary data.</text>
</comment>
<gene>
    <name evidence="4" type="ORF">JJB09_17395</name>
</gene>
<keyword evidence="2" id="KW-0808">Transferase</keyword>
<dbReference type="CDD" id="cd03801">
    <property type="entry name" value="GT4_PimA-like"/>
    <property type="match status" value="1"/>
</dbReference>
<dbReference type="Gene3D" id="3.40.50.2000">
    <property type="entry name" value="Glycogen Phosphorylase B"/>
    <property type="match status" value="2"/>
</dbReference>